<proteinExistence type="predicted"/>
<accession>A0A4P8IAQ6</accession>
<sequence>MGAVEPLKLHMETPYNTLLETQRWLKEDGVLSAVKAFHLLEFNKALDDLERMEDKLKQVRFSSALGNKLTGHLQRIDHEELIFPCAV</sequence>
<name>A0A4P8IAQ6_9FIRM</name>
<evidence type="ECO:0000313" key="1">
    <source>
        <dbReference type="EMBL" id="QCP34628.1"/>
    </source>
</evidence>
<dbReference type="AlphaFoldDB" id="A0A4P8IAQ6"/>
<organism evidence="1 2">
    <name type="scientific">Anaerostipes rhamnosivorans</name>
    <dbReference type="NCBI Taxonomy" id="1229621"/>
    <lineage>
        <taxon>Bacteria</taxon>
        <taxon>Bacillati</taxon>
        <taxon>Bacillota</taxon>
        <taxon>Clostridia</taxon>
        <taxon>Lachnospirales</taxon>
        <taxon>Lachnospiraceae</taxon>
        <taxon>Anaerostipes</taxon>
    </lineage>
</organism>
<reference evidence="1 2" key="1">
    <citation type="submission" date="2019-05" db="EMBL/GenBank/DDBJ databases">
        <title>Complete genome sequencing of Anaerostipes rhamnosivorans.</title>
        <authorList>
            <person name="Bui T.P.N."/>
            <person name="de Vos W.M."/>
        </authorList>
    </citation>
    <scope>NUCLEOTIDE SEQUENCE [LARGE SCALE GENOMIC DNA]</scope>
    <source>
        <strain evidence="1 2">1y2</strain>
    </source>
</reference>
<keyword evidence="2" id="KW-1185">Reference proteome</keyword>
<dbReference type="EMBL" id="CP040058">
    <property type="protein sequence ID" value="QCP34628.1"/>
    <property type="molecule type" value="Genomic_DNA"/>
</dbReference>
<dbReference type="KEGG" id="arf:AR1Y2_1174"/>
<evidence type="ECO:0000313" key="2">
    <source>
        <dbReference type="Proteomes" id="UP000298653"/>
    </source>
</evidence>
<protein>
    <submittedName>
        <fullName evidence="1">Transcriptional regulator, Cro/CI family protein transposon-related</fullName>
    </submittedName>
</protein>
<dbReference type="Proteomes" id="UP000298653">
    <property type="component" value="Chromosome"/>
</dbReference>
<gene>
    <name evidence="1" type="ORF">AR1Y2_1174</name>
</gene>